<gene>
    <name evidence="1" type="ORF">E3J68_00170</name>
</gene>
<accession>A0A523TKV5</accession>
<evidence type="ECO:0000313" key="1">
    <source>
        <dbReference type="EMBL" id="TET30945.1"/>
    </source>
</evidence>
<dbReference type="Proteomes" id="UP000316517">
    <property type="component" value="Unassembled WGS sequence"/>
</dbReference>
<dbReference type="EMBL" id="SOJT01000008">
    <property type="protein sequence ID" value="TET30945.1"/>
    <property type="molecule type" value="Genomic_DNA"/>
</dbReference>
<sequence length="163" mass="18782">MNKYSQMAKQLGMLDAKIISSKDIFFDPRAILKCRWGCDDYGSQKCDDRGLPYEMRLQIVRAYNHILLLHSNDGQKLYSVALKIERQVFLDGFYFAFTLCSCKLCTSCKVEEGIGCPTPEEIRPCDQLFGIDVYKTVRKQGLPCEVLQNKDEKQNRYAFILIA</sequence>
<organism evidence="1 2">
    <name type="scientific">Aerophobetes bacterium</name>
    <dbReference type="NCBI Taxonomy" id="2030807"/>
    <lineage>
        <taxon>Bacteria</taxon>
        <taxon>Candidatus Aerophobota</taxon>
    </lineage>
</organism>
<dbReference type="AlphaFoldDB" id="A0A523TKV5"/>
<evidence type="ECO:0000313" key="2">
    <source>
        <dbReference type="Proteomes" id="UP000316517"/>
    </source>
</evidence>
<reference evidence="1 2" key="1">
    <citation type="submission" date="2019-03" db="EMBL/GenBank/DDBJ databases">
        <title>Metabolic potential of uncultured bacteria and archaea associated with petroleum seepage in deep-sea sediments.</title>
        <authorList>
            <person name="Dong X."/>
            <person name="Hubert C."/>
        </authorList>
    </citation>
    <scope>NUCLEOTIDE SEQUENCE [LARGE SCALE GENOMIC DNA]</scope>
    <source>
        <strain evidence="1">E44_bin3</strain>
    </source>
</reference>
<proteinExistence type="predicted"/>
<dbReference type="Pfam" id="PF10050">
    <property type="entry name" value="DUF2284"/>
    <property type="match status" value="1"/>
</dbReference>
<comment type="caution">
    <text evidence="1">The sequence shown here is derived from an EMBL/GenBank/DDBJ whole genome shotgun (WGS) entry which is preliminary data.</text>
</comment>
<name>A0A523TKV5_UNCAE</name>
<dbReference type="InterPro" id="IPR019271">
    <property type="entry name" value="DUF2284_metal-binding"/>
</dbReference>
<protein>
    <submittedName>
        <fullName evidence="1">Metal-binding protein</fullName>
    </submittedName>
</protein>